<name>A0A4Y2UB28_ARAVE</name>
<dbReference type="EMBL" id="BGPR01035289">
    <property type="protein sequence ID" value="GBO10048.1"/>
    <property type="molecule type" value="Genomic_DNA"/>
</dbReference>
<comment type="caution">
    <text evidence="1">The sequence shown here is derived from an EMBL/GenBank/DDBJ whole genome shotgun (WGS) entry which is preliminary data.</text>
</comment>
<evidence type="ECO:0000313" key="1">
    <source>
        <dbReference type="EMBL" id="GBO10048.1"/>
    </source>
</evidence>
<dbReference type="Proteomes" id="UP000499080">
    <property type="component" value="Unassembled WGS sequence"/>
</dbReference>
<proteinExistence type="predicted"/>
<accession>A0A4Y2UB28</accession>
<dbReference type="AlphaFoldDB" id="A0A4Y2UB28"/>
<organism evidence="1 2">
    <name type="scientific">Araneus ventricosus</name>
    <name type="common">Orbweaver spider</name>
    <name type="synonym">Epeira ventricosa</name>
    <dbReference type="NCBI Taxonomy" id="182803"/>
    <lineage>
        <taxon>Eukaryota</taxon>
        <taxon>Metazoa</taxon>
        <taxon>Ecdysozoa</taxon>
        <taxon>Arthropoda</taxon>
        <taxon>Chelicerata</taxon>
        <taxon>Arachnida</taxon>
        <taxon>Araneae</taxon>
        <taxon>Araneomorphae</taxon>
        <taxon>Entelegynae</taxon>
        <taxon>Araneoidea</taxon>
        <taxon>Araneidae</taxon>
        <taxon>Araneus</taxon>
    </lineage>
</organism>
<gene>
    <name evidence="1" type="ORF">AVEN_208416_1</name>
</gene>
<keyword evidence="2" id="KW-1185">Reference proteome</keyword>
<protein>
    <submittedName>
        <fullName evidence="1">Uncharacterized protein</fullName>
    </submittedName>
</protein>
<reference evidence="1 2" key="1">
    <citation type="journal article" date="2019" name="Sci. Rep.">
        <title>Orb-weaving spider Araneus ventricosus genome elucidates the spidroin gene catalogue.</title>
        <authorList>
            <person name="Kono N."/>
            <person name="Nakamura H."/>
            <person name="Ohtoshi R."/>
            <person name="Moran D.A.P."/>
            <person name="Shinohara A."/>
            <person name="Yoshida Y."/>
            <person name="Fujiwara M."/>
            <person name="Mori M."/>
            <person name="Tomita M."/>
            <person name="Arakawa K."/>
        </authorList>
    </citation>
    <scope>NUCLEOTIDE SEQUENCE [LARGE SCALE GENOMIC DNA]</scope>
</reference>
<sequence length="92" mass="10169">MEVILGVFPNSPGGKEGPKKPADDHPLLEGCTPCGITLMEHPCQKLLLFYDLDIRLIARPNALFLDLSVKRDLVKTSEVEPKNVLRLTAETT</sequence>
<evidence type="ECO:0000313" key="2">
    <source>
        <dbReference type="Proteomes" id="UP000499080"/>
    </source>
</evidence>